<organism evidence="2 3">
    <name type="scientific">Marinobacter salinisoli</name>
    <dbReference type="NCBI Taxonomy" id="2769486"/>
    <lineage>
        <taxon>Bacteria</taxon>
        <taxon>Pseudomonadati</taxon>
        <taxon>Pseudomonadota</taxon>
        <taxon>Gammaproteobacteria</taxon>
        <taxon>Pseudomonadales</taxon>
        <taxon>Marinobacteraceae</taxon>
        <taxon>Marinobacter</taxon>
    </lineage>
</organism>
<dbReference type="RefSeq" id="WP_206643021.1">
    <property type="nucleotide sequence ID" value="NZ_CP071247.1"/>
</dbReference>
<sequence>MKPHPYLIEKEIEWQAMEPLGCSIEQVTLSCFDSEGKPITPWEGDAIFRPLFLIDTQEHCGHERILSEPVQRNPDEKPKNKLVTKGAKTAGSCTPIGFELADLATLTGRLIVCAGLADGYRLHEATGLPVACGVGELNIPGNVEAIRKLTPTLKLIAAVDNDNAGKRAGQKSGCSWTCPQTEKDWSDVHQMSGSDAVLAEFEDGITPPIKPDSQTTEKTERERQSQSDQIVAFVQTFNELFHDKNNIAHARNIETGEVRSVASKAFRHWLTSAFYQKYERAIRDQSLREAKMTLEGIAMQEQRSVYLRVASVNGQHWLDLAEPGQSAAICIMPGKWDIFDSPVMFPRSESTQPLPRPVRGGSIEPLWRIANIPSHQQLLVTAWLVECLRLDTPFPILEMFGEQGCAKSTTQSALRRLIDPNAADLRAAPKSAEDLYVTGGTNHILSIENVSHLPAPIQDALCVIATGGGFARRKLYSDSDEVVITLKRPAILNGIVAAITQQDAVSRAISIELPVITDACPKDKLEADFERHHAGILGALMDIAARAFEYLPDMTLPAEQRPRLVEFAYLGMAVAKAMNQPPESFMRQFNAARQDGLERTLDASPVASAIRDWAESKCDLIEEHSAKKWLNILEGFKPRNCDSWPRSPRGLGDAMRRAAPALRQLGIECKCLGKIGSTVKWRIGLRNSLVQSHQCLEVVDNTTKKEKLPTSLTSDPSRSIDLPPKTGNSAANRRVF</sequence>
<evidence type="ECO:0000313" key="3">
    <source>
        <dbReference type="Proteomes" id="UP000663555"/>
    </source>
</evidence>
<keyword evidence="3" id="KW-1185">Reference proteome</keyword>
<dbReference type="Proteomes" id="UP000663555">
    <property type="component" value="Chromosome"/>
</dbReference>
<proteinExistence type="predicted"/>
<feature type="compositionally biased region" description="Basic and acidic residues" evidence="1">
    <location>
        <begin position="215"/>
        <end position="225"/>
    </location>
</feature>
<name>A0ABX7MNV0_9GAMM</name>
<protein>
    <recommendedName>
        <fullName evidence="4">Toprim domain-containing protein</fullName>
    </recommendedName>
</protein>
<evidence type="ECO:0000313" key="2">
    <source>
        <dbReference type="EMBL" id="QSP93799.1"/>
    </source>
</evidence>
<dbReference type="InterPro" id="IPR034154">
    <property type="entry name" value="TOPRIM_DnaG/twinkle"/>
</dbReference>
<dbReference type="CDD" id="cd01029">
    <property type="entry name" value="TOPRIM_primases"/>
    <property type="match status" value="1"/>
</dbReference>
<dbReference type="EMBL" id="CP071247">
    <property type="protein sequence ID" value="QSP93799.1"/>
    <property type="molecule type" value="Genomic_DNA"/>
</dbReference>
<feature type="region of interest" description="Disordered" evidence="1">
    <location>
        <begin position="203"/>
        <end position="227"/>
    </location>
</feature>
<feature type="compositionally biased region" description="Polar residues" evidence="1">
    <location>
        <begin position="726"/>
        <end position="736"/>
    </location>
</feature>
<gene>
    <name evidence="2" type="ORF">LPB19_11390</name>
</gene>
<accession>A0ABX7MNV0</accession>
<evidence type="ECO:0008006" key="4">
    <source>
        <dbReference type="Google" id="ProtNLM"/>
    </source>
</evidence>
<evidence type="ECO:0000256" key="1">
    <source>
        <dbReference type="SAM" id="MobiDB-lite"/>
    </source>
</evidence>
<reference evidence="2 3" key="1">
    <citation type="submission" date="2021-03" db="EMBL/GenBank/DDBJ databases">
        <title>Genome sequencing of Marinobacter sp. LPB0319.</title>
        <authorList>
            <person name="Kim J."/>
        </authorList>
    </citation>
    <scope>NUCLEOTIDE SEQUENCE [LARGE SCALE GENOMIC DNA]</scope>
    <source>
        <strain evidence="2 3">LPB0319</strain>
    </source>
</reference>
<feature type="region of interest" description="Disordered" evidence="1">
    <location>
        <begin position="707"/>
        <end position="736"/>
    </location>
</feature>